<gene>
    <name evidence="2" type="ORF">PoB_006004500</name>
</gene>
<evidence type="ECO:0000256" key="1">
    <source>
        <dbReference type="SAM" id="MobiDB-lite"/>
    </source>
</evidence>
<dbReference type="Proteomes" id="UP000735302">
    <property type="component" value="Unassembled WGS sequence"/>
</dbReference>
<evidence type="ECO:0000313" key="3">
    <source>
        <dbReference type="Proteomes" id="UP000735302"/>
    </source>
</evidence>
<comment type="caution">
    <text evidence="2">The sequence shown here is derived from an EMBL/GenBank/DDBJ whole genome shotgun (WGS) entry which is preliminary data.</text>
</comment>
<feature type="region of interest" description="Disordered" evidence="1">
    <location>
        <begin position="1"/>
        <end position="25"/>
    </location>
</feature>
<accession>A0AAV4CNT4</accession>
<name>A0AAV4CNT4_9GAST</name>
<keyword evidence="3" id="KW-1185">Reference proteome</keyword>
<evidence type="ECO:0000313" key="2">
    <source>
        <dbReference type="EMBL" id="GFO33540.1"/>
    </source>
</evidence>
<sequence length="136" mass="14528">MTGALPAPSPSPQPPAAVWQRPLTQAGGKTHRLWRVSGGGVLSMTSDSDSVARVTLVYSSIKKSGRKPEFFHESRESPPVWGTRNFTACSKRPGTSLGRSSGESPRLGRCVQVEKTKRLDGVLPSLAHCHPSPTAP</sequence>
<reference evidence="2 3" key="1">
    <citation type="journal article" date="2021" name="Elife">
        <title>Chloroplast acquisition without the gene transfer in kleptoplastic sea slugs, Plakobranchus ocellatus.</title>
        <authorList>
            <person name="Maeda T."/>
            <person name="Takahashi S."/>
            <person name="Yoshida T."/>
            <person name="Shimamura S."/>
            <person name="Takaki Y."/>
            <person name="Nagai Y."/>
            <person name="Toyoda A."/>
            <person name="Suzuki Y."/>
            <person name="Arimoto A."/>
            <person name="Ishii H."/>
            <person name="Satoh N."/>
            <person name="Nishiyama T."/>
            <person name="Hasebe M."/>
            <person name="Maruyama T."/>
            <person name="Minagawa J."/>
            <person name="Obokata J."/>
            <person name="Shigenobu S."/>
        </authorList>
    </citation>
    <scope>NUCLEOTIDE SEQUENCE [LARGE SCALE GENOMIC DNA]</scope>
</reference>
<organism evidence="2 3">
    <name type="scientific">Plakobranchus ocellatus</name>
    <dbReference type="NCBI Taxonomy" id="259542"/>
    <lineage>
        <taxon>Eukaryota</taxon>
        <taxon>Metazoa</taxon>
        <taxon>Spiralia</taxon>
        <taxon>Lophotrochozoa</taxon>
        <taxon>Mollusca</taxon>
        <taxon>Gastropoda</taxon>
        <taxon>Heterobranchia</taxon>
        <taxon>Euthyneura</taxon>
        <taxon>Panpulmonata</taxon>
        <taxon>Sacoglossa</taxon>
        <taxon>Placobranchoidea</taxon>
        <taxon>Plakobranchidae</taxon>
        <taxon>Plakobranchus</taxon>
    </lineage>
</organism>
<dbReference type="AlphaFoldDB" id="A0AAV4CNT4"/>
<feature type="region of interest" description="Disordered" evidence="1">
    <location>
        <begin position="85"/>
        <end position="108"/>
    </location>
</feature>
<proteinExistence type="predicted"/>
<dbReference type="EMBL" id="BLXT01006781">
    <property type="protein sequence ID" value="GFO33540.1"/>
    <property type="molecule type" value="Genomic_DNA"/>
</dbReference>
<protein>
    <submittedName>
        <fullName evidence="2">Uncharacterized protein</fullName>
    </submittedName>
</protein>